<organism evidence="1 2">
    <name type="scientific">Photorhabdus temperata subsp. temperata Meg1</name>
    <dbReference type="NCBI Taxonomy" id="1393735"/>
    <lineage>
        <taxon>Bacteria</taxon>
        <taxon>Pseudomonadati</taxon>
        <taxon>Pseudomonadota</taxon>
        <taxon>Gammaproteobacteria</taxon>
        <taxon>Enterobacterales</taxon>
        <taxon>Morganellaceae</taxon>
        <taxon>Photorhabdus</taxon>
    </lineage>
</organism>
<dbReference type="PATRIC" id="fig|1393735.3.peg.4056"/>
<proteinExistence type="predicted"/>
<protein>
    <submittedName>
        <fullName evidence="1">Uncharacterized protein</fullName>
    </submittedName>
</protein>
<reference evidence="1 2" key="1">
    <citation type="submission" date="2014-03" db="EMBL/GenBank/DDBJ databases">
        <title>Draft Genome of Photorhabdus temperata Meg1.</title>
        <authorList>
            <person name="Hurst S.G.IV."/>
            <person name="Morris K."/>
            <person name="Thomas K."/>
            <person name="Tisa L.S."/>
        </authorList>
    </citation>
    <scope>NUCLEOTIDE SEQUENCE [LARGE SCALE GENOMIC DNA]</scope>
    <source>
        <strain evidence="1 2">Meg1</strain>
    </source>
</reference>
<dbReference type="Proteomes" id="UP000028002">
    <property type="component" value="Unassembled WGS sequence"/>
</dbReference>
<gene>
    <name evidence="1" type="ORF">MEG1DRAFT_03964</name>
</gene>
<comment type="caution">
    <text evidence="1">The sequence shown here is derived from an EMBL/GenBank/DDBJ whole genome shotgun (WGS) entry which is preliminary data.</text>
</comment>
<dbReference type="AlphaFoldDB" id="A0A081RRW7"/>
<evidence type="ECO:0000313" key="2">
    <source>
        <dbReference type="Proteomes" id="UP000028002"/>
    </source>
</evidence>
<dbReference type="EMBL" id="JGVH01000084">
    <property type="protein sequence ID" value="KER01420.1"/>
    <property type="molecule type" value="Genomic_DNA"/>
</dbReference>
<evidence type="ECO:0000313" key="1">
    <source>
        <dbReference type="EMBL" id="KER01420.1"/>
    </source>
</evidence>
<name>A0A081RRW7_PHOTE</name>
<accession>A0A081RRW7</accession>
<sequence length="81" mass="9135">MWKRAAPTLKKSDPEYDEKVAKITMALFNASEKNPVFYEDEVDIDPKIGADGCFKGQQKRVMTLGKIKNTFLLAVSMHKNG</sequence>